<reference evidence="2 3" key="1">
    <citation type="submission" date="2020-08" db="EMBL/GenBank/DDBJ databases">
        <title>Genomic Encyclopedia of Type Strains, Phase IV (KMG-IV): sequencing the most valuable type-strain genomes for metagenomic binning, comparative biology and taxonomic classification.</title>
        <authorList>
            <person name="Goeker M."/>
        </authorList>
    </citation>
    <scope>NUCLEOTIDE SEQUENCE [LARGE SCALE GENOMIC DNA]</scope>
    <source>
        <strain evidence="2 3">DSM 27568</strain>
    </source>
</reference>
<dbReference type="AlphaFoldDB" id="A0A7W6BZR1"/>
<organism evidence="2 3">
    <name type="scientific">Novosphingobium fluoreni</name>
    <dbReference type="NCBI Taxonomy" id="1391222"/>
    <lineage>
        <taxon>Bacteria</taxon>
        <taxon>Pseudomonadati</taxon>
        <taxon>Pseudomonadota</taxon>
        <taxon>Alphaproteobacteria</taxon>
        <taxon>Sphingomonadales</taxon>
        <taxon>Sphingomonadaceae</taxon>
        <taxon>Novosphingobium</taxon>
    </lineage>
</organism>
<comment type="caution">
    <text evidence="2">The sequence shown here is derived from an EMBL/GenBank/DDBJ whole genome shotgun (WGS) entry which is preliminary data.</text>
</comment>
<protein>
    <submittedName>
        <fullName evidence="2">Uncharacterized protein</fullName>
    </submittedName>
</protein>
<feature type="region of interest" description="Disordered" evidence="1">
    <location>
        <begin position="37"/>
        <end position="56"/>
    </location>
</feature>
<feature type="compositionally biased region" description="Basic and acidic residues" evidence="1">
    <location>
        <begin position="10"/>
        <end position="24"/>
    </location>
</feature>
<evidence type="ECO:0000313" key="2">
    <source>
        <dbReference type="EMBL" id="MBB3940894.1"/>
    </source>
</evidence>
<accession>A0A7W6BZR1</accession>
<gene>
    <name evidence="2" type="ORF">GGR39_002557</name>
</gene>
<name>A0A7W6BZR1_9SPHN</name>
<sequence length="56" mass="6256">MIETSPNHSIGDEIPYRRSTMDRRTGSLVFDKRLDEKLAEGSLQSTATPPAKHTGR</sequence>
<keyword evidence="3" id="KW-1185">Reference proteome</keyword>
<dbReference type="Proteomes" id="UP000561459">
    <property type="component" value="Unassembled WGS sequence"/>
</dbReference>
<proteinExistence type="predicted"/>
<dbReference type="RefSeq" id="WP_183617467.1">
    <property type="nucleotide sequence ID" value="NZ_JACIDY010000006.1"/>
</dbReference>
<evidence type="ECO:0000313" key="3">
    <source>
        <dbReference type="Proteomes" id="UP000561459"/>
    </source>
</evidence>
<dbReference type="EMBL" id="JACIDY010000006">
    <property type="protein sequence ID" value="MBB3940894.1"/>
    <property type="molecule type" value="Genomic_DNA"/>
</dbReference>
<evidence type="ECO:0000256" key="1">
    <source>
        <dbReference type="SAM" id="MobiDB-lite"/>
    </source>
</evidence>
<feature type="region of interest" description="Disordered" evidence="1">
    <location>
        <begin position="1"/>
        <end position="24"/>
    </location>
</feature>